<feature type="repeat" description="ANK" evidence="7">
    <location>
        <begin position="188"/>
        <end position="220"/>
    </location>
</feature>
<feature type="transmembrane region" description="Helical" evidence="9">
    <location>
        <begin position="379"/>
        <end position="401"/>
    </location>
</feature>
<name>C5WPA1_SORBI</name>
<dbReference type="Pfam" id="PF12796">
    <property type="entry name" value="Ank_2"/>
    <property type="match status" value="2"/>
</dbReference>
<dbReference type="Gene3D" id="1.25.40.20">
    <property type="entry name" value="Ankyrin repeat-containing domain"/>
    <property type="match status" value="2"/>
</dbReference>
<dbReference type="OMA" id="QTRKRIH"/>
<keyword evidence="5 7" id="KW-0040">ANK repeat</keyword>
<evidence type="ECO:0000256" key="3">
    <source>
        <dbReference type="ARBA" id="ARBA00022737"/>
    </source>
</evidence>
<reference evidence="11 12" key="1">
    <citation type="journal article" date="2009" name="Nature">
        <title>The Sorghum bicolor genome and the diversification of grasses.</title>
        <authorList>
            <person name="Paterson A.H."/>
            <person name="Bowers J.E."/>
            <person name="Bruggmann R."/>
            <person name="Dubchak I."/>
            <person name="Grimwood J."/>
            <person name="Gundlach H."/>
            <person name="Haberer G."/>
            <person name="Hellsten U."/>
            <person name="Mitros T."/>
            <person name="Poliakov A."/>
            <person name="Schmutz J."/>
            <person name="Spannagl M."/>
            <person name="Tang H."/>
            <person name="Wang X."/>
            <person name="Wicker T."/>
            <person name="Bharti A.K."/>
            <person name="Chapman J."/>
            <person name="Feltus F.A."/>
            <person name="Gowik U."/>
            <person name="Grigoriev I.V."/>
            <person name="Lyons E."/>
            <person name="Maher C.A."/>
            <person name="Martis M."/>
            <person name="Narechania A."/>
            <person name="Otillar R.P."/>
            <person name="Penning B.W."/>
            <person name="Salamov A.A."/>
            <person name="Wang Y."/>
            <person name="Zhang L."/>
            <person name="Carpita N.C."/>
            <person name="Freeling M."/>
            <person name="Gingle A.R."/>
            <person name="Hash C.T."/>
            <person name="Keller B."/>
            <person name="Klein P."/>
            <person name="Kresovich S."/>
            <person name="McCann M.C."/>
            <person name="Ming R."/>
            <person name="Peterson D.G."/>
            <person name="Mehboob-ur-Rahman"/>
            <person name="Ware D."/>
            <person name="Westhoff P."/>
            <person name="Mayer K.F."/>
            <person name="Messing J."/>
            <person name="Rokhsar D.S."/>
        </authorList>
    </citation>
    <scope>NUCLEOTIDE SEQUENCE [LARGE SCALE GENOMIC DNA]</scope>
    <source>
        <strain evidence="12">cv. BTx623</strain>
    </source>
</reference>
<feature type="transmembrane region" description="Helical" evidence="9">
    <location>
        <begin position="472"/>
        <end position="492"/>
    </location>
</feature>
<evidence type="ECO:0000256" key="2">
    <source>
        <dbReference type="ARBA" id="ARBA00022692"/>
    </source>
</evidence>
<comment type="subcellular location">
    <subcellularLocation>
        <location evidence="1">Membrane</location>
        <topology evidence="1">Multi-pass membrane protein</topology>
    </subcellularLocation>
</comment>
<keyword evidence="4 9" id="KW-1133">Transmembrane helix</keyword>
<feature type="repeat" description="ANK" evidence="7">
    <location>
        <begin position="120"/>
        <end position="142"/>
    </location>
</feature>
<dbReference type="GO" id="GO:0005886">
    <property type="term" value="C:plasma membrane"/>
    <property type="evidence" value="ECO:0000318"/>
    <property type="project" value="GO_Central"/>
</dbReference>
<organism evidence="11 12">
    <name type="scientific">Sorghum bicolor</name>
    <name type="common">Sorghum</name>
    <name type="synonym">Sorghum vulgare</name>
    <dbReference type="NCBI Taxonomy" id="4558"/>
    <lineage>
        <taxon>Eukaryota</taxon>
        <taxon>Viridiplantae</taxon>
        <taxon>Streptophyta</taxon>
        <taxon>Embryophyta</taxon>
        <taxon>Tracheophyta</taxon>
        <taxon>Spermatophyta</taxon>
        <taxon>Magnoliopsida</taxon>
        <taxon>Liliopsida</taxon>
        <taxon>Poales</taxon>
        <taxon>Poaceae</taxon>
        <taxon>PACMAD clade</taxon>
        <taxon>Panicoideae</taxon>
        <taxon>Andropogonodae</taxon>
        <taxon>Andropogoneae</taxon>
        <taxon>Sorghinae</taxon>
        <taxon>Sorghum</taxon>
    </lineage>
</organism>
<dbReference type="EMBL" id="CM000760">
    <property type="protein sequence ID" value="KXG39650.1"/>
    <property type="molecule type" value="Genomic_DNA"/>
</dbReference>
<reference evidence="12" key="3">
    <citation type="journal article" date="2018" name="Plant J.">
        <title>The Sorghum bicolor reference genome: improved assembly, gene annotations, a transcriptome atlas, and signatures of genome organization.</title>
        <authorList>
            <person name="McCormick R.F."/>
            <person name="Truong S.K."/>
            <person name="Sreedasyam A."/>
            <person name="Jenkins J."/>
            <person name="Shu S."/>
            <person name="Sims D."/>
            <person name="Kennedy M."/>
            <person name="Amirebrahimi M."/>
            <person name="Weers B.D."/>
            <person name="McKinley B."/>
            <person name="Mattison A."/>
            <person name="Morishige D.T."/>
            <person name="Grimwood J."/>
            <person name="Schmutz J."/>
            <person name="Mullet J.E."/>
        </authorList>
    </citation>
    <scope>NUCLEOTIDE SEQUENCE [LARGE SCALE GENOMIC DNA]</scope>
    <source>
        <strain evidence="12">cv. BTx623</strain>
    </source>
</reference>
<dbReference type="PANTHER" id="PTHR24186:SF18">
    <property type="entry name" value="ANKYRIN REPEAT FAMILY PROTEIN"/>
    <property type="match status" value="1"/>
</dbReference>
<keyword evidence="2 9" id="KW-0812">Transmembrane</keyword>
<dbReference type="EMBL" id="CM000760">
    <property type="protein sequence ID" value="EER95066.1"/>
    <property type="molecule type" value="Genomic_DNA"/>
</dbReference>
<dbReference type="Pfam" id="PF00023">
    <property type="entry name" value="Ank"/>
    <property type="match status" value="1"/>
</dbReference>
<dbReference type="InParanoid" id="C5WPA1"/>
<feature type="repeat" description="ANK" evidence="7">
    <location>
        <begin position="222"/>
        <end position="255"/>
    </location>
</feature>
<evidence type="ECO:0000256" key="4">
    <source>
        <dbReference type="ARBA" id="ARBA00022989"/>
    </source>
</evidence>
<dbReference type="PROSITE" id="PS50297">
    <property type="entry name" value="ANK_REP_REGION"/>
    <property type="match status" value="4"/>
</dbReference>
<dbReference type="FunCoup" id="C5WPA1">
    <property type="interactions" value="2663"/>
</dbReference>
<dbReference type="AlphaFoldDB" id="C5WPA1"/>
<protein>
    <recommendedName>
        <fullName evidence="10">PGG domain-containing protein</fullName>
    </recommendedName>
</protein>
<dbReference type="SMR" id="C5WPA1"/>
<evidence type="ECO:0000256" key="1">
    <source>
        <dbReference type="ARBA" id="ARBA00004141"/>
    </source>
</evidence>
<evidence type="ECO:0000256" key="8">
    <source>
        <dbReference type="SAM" id="MobiDB-lite"/>
    </source>
</evidence>
<feature type="transmembrane region" description="Helical" evidence="9">
    <location>
        <begin position="498"/>
        <end position="523"/>
    </location>
</feature>
<dbReference type="InterPro" id="IPR026961">
    <property type="entry name" value="PGG_dom"/>
</dbReference>
<accession>C5WPA1</accession>
<dbReference type="HOGENOM" id="CLU_000134_49_0_1"/>
<reference evidence="11" key="2">
    <citation type="submission" date="2017-02" db="EMBL/GenBank/DDBJ databases">
        <title>WGS assembly of Sorghum bicolor.</title>
        <authorList>
            <person name="Paterson A."/>
            <person name="Mullet J."/>
            <person name="Bowers J."/>
            <person name="Bruggmann R."/>
            <person name="Dubchak I."/>
            <person name="Grimwood J."/>
            <person name="Gundlach H."/>
            <person name="Haberer G."/>
            <person name="Hellsten U."/>
            <person name="Mitros T."/>
            <person name="Poliakov A."/>
            <person name="Schmutz J."/>
            <person name="Spannagl M."/>
            <person name="Tang H."/>
            <person name="Wang X."/>
            <person name="Wicker T."/>
            <person name="Bharti A."/>
            <person name="Chapman J."/>
            <person name="Feltus F."/>
            <person name="Gowik U."/>
            <person name="Grigoriev I."/>
            <person name="Lyons E."/>
            <person name="Maher C."/>
            <person name="Martis M."/>
            <person name="Narechania A."/>
            <person name="Otillar R."/>
            <person name="Penning B."/>
            <person name="Salamov A."/>
            <person name="Wang Y."/>
            <person name="Zhang L."/>
            <person name="Carpita N."/>
            <person name="Freeling M."/>
            <person name="Gingle A."/>
            <person name="Hash C."/>
            <person name="Keller B."/>
            <person name="Klein P."/>
            <person name="Kresovich S."/>
            <person name="Mccann M."/>
            <person name="Ming R."/>
            <person name="Peterson D."/>
            <person name="Rahman M."/>
            <person name="Ware D."/>
            <person name="Westhoff P."/>
            <person name="Mayer K."/>
            <person name="Messing J."/>
            <person name="Sims D."/>
            <person name="Jenkins J."/>
            <person name="Shu S."/>
            <person name="Rokhsar D."/>
        </authorList>
    </citation>
    <scope>NUCLEOTIDE SEQUENCE</scope>
</reference>
<dbReference type="PANTHER" id="PTHR24186">
    <property type="entry name" value="PROTEIN PHOSPHATASE 1 REGULATORY SUBUNIT"/>
    <property type="match status" value="1"/>
</dbReference>
<proteinExistence type="predicted"/>
<sequence>MEAKNQTGGDEECSRPQQQPVVMDSPRAAQAATRRKKMTKQLTGKRDDTAMHAAARAGQLASMREMMSGKDAEELGALLSRQNQAGETPLFVAAEYGYVALVGEMIRCHDVATASIKARSGYDALHIAAKQGDVDVVRELLQALPQLSLTVDSSNTTALNSAATQGHLDVVRLLLQVDRSLALIARSNGKTALHSAARNGHVEVVRALLEAEPSIALRTDKKGQTALHMASKATRLDLVDALLAAEPALLNQKDNKGNTALHIAARKARHEIIRRLVTMPDTDLKAINRSGETPLDTAEKMGNGDAAELLAEHGVQSARAISPGAGGGNNKQQRELKQQVSDIKHEVHSQLEQTRQTRVRMQGIAKRINKLHEEGLNNAINSTTVVAVLIATVAFAGIFTVPGEYVEDPRSSLTPGKDVGEANISHQTAFIIFFVFDSVSLFISLAVVVVQTSVVVIERKAKKQMMAVINKLMWVACVLISVSFLALSFVVVGRAERWLAVSVTIMGTTILATTIGTMLYWVIAHRMEAKRIRTNKRNRLSRSRSLSISGMSEGEWVEEEYKRMYAI</sequence>
<dbReference type="SUPFAM" id="SSF48403">
    <property type="entry name" value="Ankyrin repeat"/>
    <property type="match status" value="1"/>
</dbReference>
<evidence type="ECO:0000259" key="10">
    <source>
        <dbReference type="Pfam" id="PF13962"/>
    </source>
</evidence>
<evidence type="ECO:0000256" key="5">
    <source>
        <dbReference type="ARBA" id="ARBA00023043"/>
    </source>
</evidence>
<dbReference type="STRING" id="4558.C5WPA1"/>
<keyword evidence="3" id="KW-0677">Repeat</keyword>
<dbReference type="SMART" id="SM00248">
    <property type="entry name" value="ANK"/>
    <property type="match status" value="8"/>
</dbReference>
<gene>
    <name evidence="11" type="ORF">SORBI_3001G414400</name>
</gene>
<evidence type="ECO:0000256" key="7">
    <source>
        <dbReference type="PROSITE-ProRule" id="PRU00023"/>
    </source>
</evidence>
<dbReference type="Pfam" id="PF13962">
    <property type="entry name" value="PGG"/>
    <property type="match status" value="1"/>
</dbReference>
<evidence type="ECO:0000313" key="11">
    <source>
        <dbReference type="EMBL" id="EER95066.1"/>
    </source>
</evidence>
<dbReference type="Gramene" id="EER95066">
    <property type="protein sequence ID" value="EER95066"/>
    <property type="gene ID" value="SORBI_3001G414400"/>
</dbReference>
<feature type="domain" description="PGG" evidence="10">
    <location>
        <begin position="374"/>
        <end position="491"/>
    </location>
</feature>
<dbReference type="Proteomes" id="UP000000768">
    <property type="component" value="Chromosome 1"/>
</dbReference>
<dbReference type="Gramene" id="KXG39650">
    <property type="protein sequence ID" value="KXG39650"/>
    <property type="gene ID" value="SORBI_3001G414400"/>
</dbReference>
<evidence type="ECO:0000256" key="6">
    <source>
        <dbReference type="ARBA" id="ARBA00023136"/>
    </source>
</evidence>
<dbReference type="PROSITE" id="PS50088">
    <property type="entry name" value="ANK_REPEAT"/>
    <property type="match status" value="4"/>
</dbReference>
<dbReference type="InterPro" id="IPR002110">
    <property type="entry name" value="Ankyrin_rpt"/>
</dbReference>
<feature type="region of interest" description="Disordered" evidence="8">
    <location>
        <begin position="1"/>
        <end position="46"/>
    </location>
</feature>
<keyword evidence="6 9" id="KW-0472">Membrane</keyword>
<keyword evidence="12" id="KW-1185">Reference proteome</keyword>
<dbReference type="eggNOG" id="KOG0504">
    <property type="taxonomic scope" value="Eukaryota"/>
</dbReference>
<feature type="transmembrane region" description="Helical" evidence="9">
    <location>
        <begin position="429"/>
        <end position="451"/>
    </location>
</feature>
<evidence type="ECO:0000256" key="9">
    <source>
        <dbReference type="SAM" id="Phobius"/>
    </source>
</evidence>
<dbReference type="InterPro" id="IPR036770">
    <property type="entry name" value="Ankyrin_rpt-contain_sf"/>
</dbReference>
<evidence type="ECO:0000313" key="12">
    <source>
        <dbReference type="Proteomes" id="UP000000768"/>
    </source>
</evidence>
<feature type="repeat" description="ANK" evidence="7">
    <location>
        <begin position="256"/>
        <end position="277"/>
    </location>
</feature>